<organism evidence="1 2">
    <name type="scientific">Phaeovulum veldkampii DSM 11550</name>
    <dbReference type="NCBI Taxonomy" id="1185920"/>
    <lineage>
        <taxon>Bacteria</taxon>
        <taxon>Pseudomonadati</taxon>
        <taxon>Pseudomonadota</taxon>
        <taxon>Alphaproteobacteria</taxon>
        <taxon>Rhodobacterales</taxon>
        <taxon>Paracoccaceae</taxon>
        <taxon>Phaeovulum</taxon>
    </lineage>
</organism>
<dbReference type="EMBL" id="PZKF01000039">
    <property type="protein sequence ID" value="PTE16191.1"/>
    <property type="molecule type" value="Genomic_DNA"/>
</dbReference>
<accession>A0A2T4JE65</accession>
<comment type="caution">
    <text evidence="1">The sequence shown here is derived from an EMBL/GenBank/DDBJ whole genome shotgun (WGS) entry which is preliminary data.</text>
</comment>
<proteinExistence type="predicted"/>
<name>A0A2T4JE65_9RHOB</name>
<sequence>MAENNQNEDSQLDELVALNFKITERERRAFKMWCASKGLTQVQAFKQGFKLLKEKDEAR</sequence>
<evidence type="ECO:0000313" key="2">
    <source>
        <dbReference type="Proteomes" id="UP000241899"/>
    </source>
</evidence>
<protein>
    <submittedName>
        <fullName evidence="1">Uncharacterized protein</fullName>
    </submittedName>
</protein>
<evidence type="ECO:0000313" key="1">
    <source>
        <dbReference type="EMBL" id="PTE16191.1"/>
    </source>
</evidence>
<dbReference type="Proteomes" id="UP000241899">
    <property type="component" value="Unassembled WGS sequence"/>
</dbReference>
<gene>
    <name evidence="1" type="ORF">C5F46_13365</name>
</gene>
<reference evidence="1 2" key="1">
    <citation type="submission" date="2018-03" db="EMBL/GenBank/DDBJ databases">
        <title>Rhodobacter veldkampii.</title>
        <authorList>
            <person name="Meyer T.E."/>
            <person name="Miller S."/>
            <person name="Lodha T."/>
            <person name="Gandham S."/>
            <person name="Chintalapati S."/>
            <person name="Chintalapati V.R."/>
        </authorList>
    </citation>
    <scope>NUCLEOTIDE SEQUENCE [LARGE SCALE GENOMIC DNA]</scope>
    <source>
        <strain evidence="1 2">DSM 11550</strain>
    </source>
</reference>
<dbReference type="RefSeq" id="WP_107325844.1">
    <property type="nucleotide sequence ID" value="NZ_PZKF01000039.1"/>
</dbReference>
<keyword evidence="2" id="KW-1185">Reference proteome</keyword>
<dbReference type="AlphaFoldDB" id="A0A2T4JE65"/>
<dbReference type="OrthoDB" id="7867280at2"/>